<proteinExistence type="predicted"/>
<sequence length="379" mass="41713">MYGHVCDAKFIASQPQEVKPAFFYASSDVRSTVERTLANKRLRYDLQVPLGTTQTLHQGYDGRNPICWSMLPRSMLEVALNMAAVLQITPFVLKTAPAARVLILSAALCFRHLALIAPGKARATVAERFVCSPPTKANRVQSPAESPDFRKWESFRTMPSVSGFSRGSPVPPAPSLHRVALSLAAALRCVALSGGALFTGCVAAEREGGGNPTTVRFIMTALFAEPLLACMSYAPAREKRVSARKARTAKMFPYVPNSAASRDLSFNLRRYSWAREEDRFRKLVSNDLTIDETLSLPILSRIMTDTQQRKTAYSCFCKNLSMTVNPEPHSRGLYSVPTDCQGSGVCPVTSQARAMERGAMLLASRARKDIRNTFIIGIR</sequence>
<comment type="caution">
    <text evidence="1">The sequence shown here is derived from an EMBL/GenBank/DDBJ whole genome shotgun (WGS) entry which is preliminary data.</text>
</comment>
<evidence type="ECO:0000313" key="2">
    <source>
        <dbReference type="Proteomes" id="UP001159363"/>
    </source>
</evidence>
<reference evidence="1 2" key="1">
    <citation type="submission" date="2023-02" db="EMBL/GenBank/DDBJ databases">
        <title>LHISI_Scaffold_Assembly.</title>
        <authorList>
            <person name="Stuart O.P."/>
            <person name="Cleave R."/>
            <person name="Magrath M.J.L."/>
            <person name="Mikheyev A.S."/>
        </authorList>
    </citation>
    <scope>NUCLEOTIDE SEQUENCE [LARGE SCALE GENOMIC DNA]</scope>
    <source>
        <strain evidence="1">Daus_M_001</strain>
        <tissue evidence="1">Leg muscle</tissue>
    </source>
</reference>
<dbReference type="EMBL" id="JARBHB010000015">
    <property type="protein sequence ID" value="KAJ8867890.1"/>
    <property type="molecule type" value="Genomic_DNA"/>
</dbReference>
<accession>A0ABQ9G607</accession>
<keyword evidence="2" id="KW-1185">Reference proteome</keyword>
<protein>
    <submittedName>
        <fullName evidence="1">Uncharacterized protein</fullName>
    </submittedName>
</protein>
<organism evidence="1 2">
    <name type="scientific">Dryococelus australis</name>
    <dbReference type="NCBI Taxonomy" id="614101"/>
    <lineage>
        <taxon>Eukaryota</taxon>
        <taxon>Metazoa</taxon>
        <taxon>Ecdysozoa</taxon>
        <taxon>Arthropoda</taxon>
        <taxon>Hexapoda</taxon>
        <taxon>Insecta</taxon>
        <taxon>Pterygota</taxon>
        <taxon>Neoptera</taxon>
        <taxon>Polyneoptera</taxon>
        <taxon>Phasmatodea</taxon>
        <taxon>Verophasmatodea</taxon>
        <taxon>Anareolatae</taxon>
        <taxon>Phasmatidae</taxon>
        <taxon>Eurycanthinae</taxon>
        <taxon>Dryococelus</taxon>
    </lineage>
</organism>
<name>A0ABQ9G607_9NEOP</name>
<evidence type="ECO:0000313" key="1">
    <source>
        <dbReference type="EMBL" id="KAJ8867890.1"/>
    </source>
</evidence>
<dbReference type="Proteomes" id="UP001159363">
    <property type="component" value="Chromosome 14"/>
</dbReference>
<gene>
    <name evidence="1" type="ORF">PR048_031695</name>
</gene>